<evidence type="ECO:0000259" key="4">
    <source>
        <dbReference type="SMART" id="SM00560"/>
    </source>
</evidence>
<dbReference type="Pfam" id="PF13385">
    <property type="entry name" value="Laminin_G_3"/>
    <property type="match status" value="1"/>
</dbReference>
<dbReference type="GO" id="GO:0016989">
    <property type="term" value="F:sigma factor antagonist activity"/>
    <property type="evidence" value="ECO:0007669"/>
    <property type="project" value="TreeGrafter"/>
</dbReference>
<protein>
    <submittedName>
        <fullName evidence="5">FecR domain-containing protein</fullName>
    </submittedName>
</protein>
<keyword evidence="2" id="KW-1015">Disulfide bond</keyword>
<sequence>MPDPQTDKRFKELLGLLLDDEIDATEISELANLVKENQDYSKELREQLEMSERISQYENPTRASSTFSYRVEAAVDAEESADDFISKVVQLSDETDRSNHPSRLPWAIAVASMAAAIALLLQFVFTLTPTEEIREDVLSKVEATTDQGIAVVSKLVGSLNQNSSIRDSGDTVSPGELVLESGYATLEFYSGAQVMVAGPAKLELVDSMRLICHEGKLRARVPKVAQGFTIETPESNLVDLGTEFGVRVDGAGQTELHVFDGEVEAYDANRSPASKRLITAGLALSFNQRGQHRSIPVETSGFNDLTRIENMYTKKAVNLFEKWKSISTSAQQDNRMIAYYDFQPESEEDRILPNKSAQKEELDGAIVGATWSEGPWPGKKALSFKRPGDQVRIDLPGNYDAVTLAAWVKVDGLDRSHNSLLLTDNWEVGEPHWQFRQNGMLSVGLRYSENERSGHLSESFVNLKRIGQWVHLCTVIDPKSEQVVHYLNGSVLSKATLQRSTPYSFGPSSIGNWGKPAGHSIHQIRNLNGKIAELMVYGAALEEEEVQRLALR</sequence>
<reference evidence="5" key="1">
    <citation type="submission" date="2021-01" db="EMBL/GenBank/DDBJ databases">
        <title>Modified the classification status of verrucomicrobia.</title>
        <authorList>
            <person name="Feng X."/>
        </authorList>
    </citation>
    <scope>NUCLEOTIDE SEQUENCE</scope>
    <source>
        <strain evidence="5">KCTC 13126</strain>
    </source>
</reference>
<dbReference type="PANTHER" id="PTHR30273">
    <property type="entry name" value="PERIPLASMIC SIGNAL SENSOR AND SIGMA FACTOR ACTIVATOR FECR-RELATED"/>
    <property type="match status" value="1"/>
</dbReference>
<dbReference type="RefSeq" id="WP_200354273.1">
    <property type="nucleotide sequence ID" value="NZ_JAENIL010000006.1"/>
</dbReference>
<dbReference type="PANTHER" id="PTHR30273:SF2">
    <property type="entry name" value="PROTEIN FECR"/>
    <property type="match status" value="1"/>
</dbReference>
<dbReference type="Pfam" id="PF04773">
    <property type="entry name" value="FecR"/>
    <property type="match status" value="1"/>
</dbReference>
<evidence type="ECO:0000256" key="1">
    <source>
        <dbReference type="ARBA" id="ARBA00022729"/>
    </source>
</evidence>
<dbReference type="InterPro" id="IPR006558">
    <property type="entry name" value="LamG-like"/>
</dbReference>
<dbReference type="AlphaFoldDB" id="A0A934RTF1"/>
<dbReference type="InterPro" id="IPR013320">
    <property type="entry name" value="ConA-like_dom_sf"/>
</dbReference>
<feature type="domain" description="LamG-like jellyroll fold" evidence="4">
    <location>
        <begin position="400"/>
        <end position="544"/>
    </location>
</feature>
<evidence type="ECO:0000256" key="2">
    <source>
        <dbReference type="ARBA" id="ARBA00023157"/>
    </source>
</evidence>
<dbReference type="EMBL" id="JAENIL010000006">
    <property type="protein sequence ID" value="MBK1876056.1"/>
    <property type="molecule type" value="Genomic_DNA"/>
</dbReference>
<keyword evidence="3" id="KW-0472">Membrane</keyword>
<dbReference type="InterPro" id="IPR012373">
    <property type="entry name" value="Ferrdict_sens_TM"/>
</dbReference>
<dbReference type="InterPro" id="IPR006860">
    <property type="entry name" value="FecR"/>
</dbReference>
<keyword evidence="3" id="KW-1133">Transmembrane helix</keyword>
<evidence type="ECO:0000313" key="6">
    <source>
        <dbReference type="Proteomes" id="UP000617628"/>
    </source>
</evidence>
<comment type="caution">
    <text evidence="5">The sequence shown here is derived from an EMBL/GenBank/DDBJ whole genome shotgun (WGS) entry which is preliminary data.</text>
</comment>
<dbReference type="SUPFAM" id="SSF49899">
    <property type="entry name" value="Concanavalin A-like lectins/glucanases"/>
    <property type="match status" value="1"/>
</dbReference>
<dbReference type="Gene3D" id="2.60.120.200">
    <property type="match status" value="1"/>
</dbReference>
<dbReference type="Proteomes" id="UP000617628">
    <property type="component" value="Unassembled WGS sequence"/>
</dbReference>
<evidence type="ECO:0000313" key="5">
    <source>
        <dbReference type="EMBL" id="MBK1876056.1"/>
    </source>
</evidence>
<gene>
    <name evidence="5" type="ORF">JIN87_04195</name>
</gene>
<name>A0A934RTF1_9BACT</name>
<keyword evidence="3" id="KW-0812">Transmembrane</keyword>
<proteinExistence type="predicted"/>
<organism evidence="5 6">
    <name type="scientific">Pelagicoccus mobilis</name>
    <dbReference type="NCBI Taxonomy" id="415221"/>
    <lineage>
        <taxon>Bacteria</taxon>
        <taxon>Pseudomonadati</taxon>
        <taxon>Verrucomicrobiota</taxon>
        <taxon>Opitutia</taxon>
        <taxon>Puniceicoccales</taxon>
        <taxon>Pelagicoccaceae</taxon>
        <taxon>Pelagicoccus</taxon>
    </lineage>
</organism>
<dbReference type="SMART" id="SM00560">
    <property type="entry name" value="LamGL"/>
    <property type="match status" value="1"/>
</dbReference>
<evidence type="ECO:0000256" key="3">
    <source>
        <dbReference type="SAM" id="Phobius"/>
    </source>
</evidence>
<keyword evidence="1" id="KW-0732">Signal</keyword>
<keyword evidence="6" id="KW-1185">Reference proteome</keyword>
<feature type="transmembrane region" description="Helical" evidence="3">
    <location>
        <begin position="104"/>
        <end position="125"/>
    </location>
</feature>
<accession>A0A934RTF1</accession>
<dbReference type="Gene3D" id="2.60.120.1440">
    <property type="match status" value="1"/>
</dbReference>